<feature type="transmembrane region" description="Helical" evidence="1">
    <location>
        <begin position="24"/>
        <end position="43"/>
    </location>
</feature>
<feature type="transmembrane region" description="Helical" evidence="1">
    <location>
        <begin position="200"/>
        <end position="223"/>
    </location>
</feature>
<evidence type="ECO:0000313" key="3">
    <source>
        <dbReference type="Proteomes" id="UP000289794"/>
    </source>
</evidence>
<name>A0A4P6LZM7_9FIRM</name>
<dbReference type="AlphaFoldDB" id="A0A4P6LZM7"/>
<feature type="transmembrane region" description="Helical" evidence="1">
    <location>
        <begin position="130"/>
        <end position="152"/>
    </location>
</feature>
<evidence type="ECO:0000313" key="2">
    <source>
        <dbReference type="EMBL" id="QBE97245.1"/>
    </source>
</evidence>
<keyword evidence="1" id="KW-0472">Membrane</keyword>
<feature type="transmembrane region" description="Helical" evidence="1">
    <location>
        <begin position="159"/>
        <end position="178"/>
    </location>
</feature>
<dbReference type="KEGG" id="bpro:PMF13cell1_02801"/>
<proteinExistence type="predicted"/>
<reference evidence="2 3" key="1">
    <citation type="submission" date="2019-01" db="EMBL/GenBank/DDBJ databases">
        <title>PMF-metabolizing Aryl O-demethylase.</title>
        <authorList>
            <person name="Kim M."/>
        </authorList>
    </citation>
    <scope>NUCLEOTIDE SEQUENCE [LARGE SCALE GENOMIC DNA]</scope>
    <source>
        <strain evidence="2 3">PMF1</strain>
    </source>
</reference>
<feature type="transmembrane region" description="Helical" evidence="1">
    <location>
        <begin position="55"/>
        <end position="73"/>
    </location>
</feature>
<dbReference type="EMBL" id="CP035945">
    <property type="protein sequence ID" value="QBE97245.1"/>
    <property type="molecule type" value="Genomic_DNA"/>
</dbReference>
<dbReference type="Proteomes" id="UP000289794">
    <property type="component" value="Chromosome"/>
</dbReference>
<organism evidence="2 3">
    <name type="scientific">Blautia producta</name>
    <dbReference type="NCBI Taxonomy" id="33035"/>
    <lineage>
        <taxon>Bacteria</taxon>
        <taxon>Bacillati</taxon>
        <taxon>Bacillota</taxon>
        <taxon>Clostridia</taxon>
        <taxon>Lachnospirales</taxon>
        <taxon>Lachnospiraceae</taxon>
        <taxon>Blautia</taxon>
    </lineage>
</organism>
<keyword evidence="1" id="KW-0812">Transmembrane</keyword>
<gene>
    <name evidence="2" type="ORF">PMF13cell1_02801</name>
</gene>
<keyword evidence="1" id="KW-1133">Transmembrane helix</keyword>
<sequence length="236" mass="25863">MDMCEIMEKKEGLRVKEIKISLPLYKILCAFFFVLILAIVRGVTDVNEIGPAIDSYIALLALVLCADTCYQEVPGGGWEILAIKPKKLQRKTILRRFAVQYFFIICVAAAGYGMFYIIQQPYIREKELYYFAAAMAASAASIVLFGAVTALLSKMTGSLWGAIGAAAALWFFLISSWAEKLPSFLQIFAFGSRNMEEGELWWITGKVTALILGGVCMGASGNFGRYAGKAGKKGKG</sequence>
<accession>A0A4P6LZM7</accession>
<protein>
    <submittedName>
        <fullName evidence="2">Uncharacterized protein</fullName>
    </submittedName>
</protein>
<feature type="transmembrane region" description="Helical" evidence="1">
    <location>
        <begin position="93"/>
        <end position="118"/>
    </location>
</feature>
<evidence type="ECO:0000256" key="1">
    <source>
        <dbReference type="SAM" id="Phobius"/>
    </source>
</evidence>